<evidence type="ECO:0000313" key="3">
    <source>
        <dbReference type="Proteomes" id="UP000332933"/>
    </source>
</evidence>
<name>A0A485LF52_9STRA</name>
<gene>
    <name evidence="2" type="primary">Aste57867_19747</name>
    <name evidence="1" type="ORF">As57867_019682</name>
    <name evidence="2" type="ORF">ASTE57867_19747</name>
</gene>
<dbReference type="EMBL" id="VJMH01006713">
    <property type="protein sequence ID" value="KAF0688635.1"/>
    <property type="molecule type" value="Genomic_DNA"/>
</dbReference>
<protein>
    <submittedName>
        <fullName evidence="2">Aste57867_19747 protein</fullName>
    </submittedName>
</protein>
<proteinExistence type="predicted"/>
<keyword evidence="3" id="KW-1185">Reference proteome</keyword>
<sequence length="288" mass="32620">MARVHAEAISRPQPLVRCSQRSLAYAVGYAVNLILMPFKAYLSEPLPWTLAPEVPKYQDGSFEAFSNASFASFDWTYNNRTLPDEETVIHRDESANTYLLREVLTLPAHGSDRCVDYMSNFPAAIHYSRGVSAFVCAFVAANTSTRLQMAFCTWLVPRSDGTSYHAYHGVQLLESRLLSWMKFGCRCGLSIFNGKWIWRDFYRHYGPLFHNLRTIGLGNVIHHTYVVDLGDPTWLILSHPFVSLVMVVDCFVNVGYSGAAGNRTSQFNNLWEFCIGCLYGSRTVRQKA</sequence>
<reference evidence="1" key="2">
    <citation type="submission" date="2019-06" db="EMBL/GenBank/DDBJ databases">
        <title>Genomics analysis of Aphanomyces spp. identifies a new class of oomycete effector associated with host adaptation.</title>
        <authorList>
            <person name="Gaulin E."/>
        </authorList>
    </citation>
    <scope>NUCLEOTIDE SEQUENCE</scope>
    <source>
        <strain evidence="1">CBS 578.67</strain>
    </source>
</reference>
<dbReference type="Proteomes" id="UP000332933">
    <property type="component" value="Unassembled WGS sequence"/>
</dbReference>
<dbReference type="AlphaFoldDB" id="A0A485LF52"/>
<dbReference type="EMBL" id="CAADRA010006736">
    <property type="protein sequence ID" value="VFT96445.1"/>
    <property type="molecule type" value="Genomic_DNA"/>
</dbReference>
<evidence type="ECO:0000313" key="2">
    <source>
        <dbReference type="EMBL" id="VFT96445.1"/>
    </source>
</evidence>
<organism evidence="2 3">
    <name type="scientific">Aphanomyces stellatus</name>
    <dbReference type="NCBI Taxonomy" id="120398"/>
    <lineage>
        <taxon>Eukaryota</taxon>
        <taxon>Sar</taxon>
        <taxon>Stramenopiles</taxon>
        <taxon>Oomycota</taxon>
        <taxon>Saprolegniomycetes</taxon>
        <taxon>Saprolegniales</taxon>
        <taxon>Verrucalvaceae</taxon>
        <taxon>Aphanomyces</taxon>
    </lineage>
</organism>
<evidence type="ECO:0000313" key="1">
    <source>
        <dbReference type="EMBL" id="KAF0688635.1"/>
    </source>
</evidence>
<reference evidence="2 3" key="1">
    <citation type="submission" date="2019-03" db="EMBL/GenBank/DDBJ databases">
        <authorList>
            <person name="Gaulin E."/>
            <person name="Dumas B."/>
        </authorList>
    </citation>
    <scope>NUCLEOTIDE SEQUENCE [LARGE SCALE GENOMIC DNA]</scope>
    <source>
        <strain evidence="2">CBS 568.67</strain>
    </source>
</reference>
<accession>A0A485LF52</accession>